<organism evidence="5 6">
    <name type="scientific">Nonomuraea mesophila</name>
    <dbReference type="NCBI Taxonomy" id="2530382"/>
    <lineage>
        <taxon>Bacteria</taxon>
        <taxon>Bacillati</taxon>
        <taxon>Actinomycetota</taxon>
        <taxon>Actinomycetes</taxon>
        <taxon>Streptosporangiales</taxon>
        <taxon>Streptosporangiaceae</taxon>
        <taxon>Nonomuraea</taxon>
    </lineage>
</organism>
<dbReference type="Proteomes" id="UP000295136">
    <property type="component" value="Unassembled WGS sequence"/>
</dbReference>
<keyword evidence="3" id="KW-0804">Transcription</keyword>
<dbReference type="InterPro" id="IPR018060">
    <property type="entry name" value="HTH_AraC"/>
</dbReference>
<proteinExistence type="predicted"/>
<keyword evidence="1" id="KW-0805">Transcription regulation</keyword>
<feature type="domain" description="HTH araC/xylS-type" evidence="4">
    <location>
        <begin position="219"/>
        <end position="320"/>
    </location>
</feature>
<dbReference type="Gene3D" id="1.10.10.60">
    <property type="entry name" value="Homeodomain-like"/>
    <property type="match status" value="1"/>
</dbReference>
<dbReference type="GO" id="GO:0043565">
    <property type="term" value="F:sequence-specific DNA binding"/>
    <property type="evidence" value="ECO:0007669"/>
    <property type="project" value="InterPro"/>
</dbReference>
<evidence type="ECO:0000313" key="6">
    <source>
        <dbReference type="Proteomes" id="UP000295136"/>
    </source>
</evidence>
<dbReference type="InterPro" id="IPR050204">
    <property type="entry name" value="AraC_XylS_family_regulators"/>
</dbReference>
<dbReference type="SMART" id="SM00342">
    <property type="entry name" value="HTH_ARAC"/>
    <property type="match status" value="1"/>
</dbReference>
<gene>
    <name evidence="5" type="ORF">E1295_21995</name>
</gene>
<dbReference type="Pfam" id="PF14525">
    <property type="entry name" value="AraC_binding_2"/>
    <property type="match status" value="1"/>
</dbReference>
<dbReference type="InterPro" id="IPR035418">
    <property type="entry name" value="AraC-bd_2"/>
</dbReference>
<reference evidence="5 6" key="1">
    <citation type="submission" date="2019-03" db="EMBL/GenBank/DDBJ databases">
        <title>Draft genome sequences of novel Actinobacteria.</title>
        <authorList>
            <person name="Sahin N."/>
            <person name="Ay H."/>
            <person name="Saygin H."/>
        </authorList>
    </citation>
    <scope>NUCLEOTIDE SEQUENCE [LARGE SCALE GENOMIC DNA]</scope>
    <source>
        <strain evidence="5 6">6K102</strain>
    </source>
</reference>
<protein>
    <submittedName>
        <fullName evidence="5">Helix-turn-helix domain-containing protein</fullName>
    </submittedName>
</protein>
<name>A0A4R5FDS0_9ACTN</name>
<dbReference type="InterPro" id="IPR020449">
    <property type="entry name" value="Tscrpt_reg_AraC-type_HTH"/>
</dbReference>
<evidence type="ECO:0000256" key="1">
    <source>
        <dbReference type="ARBA" id="ARBA00023015"/>
    </source>
</evidence>
<dbReference type="GO" id="GO:0003700">
    <property type="term" value="F:DNA-binding transcription factor activity"/>
    <property type="evidence" value="ECO:0007669"/>
    <property type="project" value="InterPro"/>
</dbReference>
<dbReference type="AlphaFoldDB" id="A0A4R5FDS0"/>
<accession>A0A4R5FDS0</accession>
<evidence type="ECO:0000256" key="2">
    <source>
        <dbReference type="ARBA" id="ARBA00023125"/>
    </source>
</evidence>
<dbReference type="Pfam" id="PF12833">
    <property type="entry name" value="HTH_18"/>
    <property type="match status" value="1"/>
</dbReference>
<dbReference type="RefSeq" id="WP_132632201.1">
    <property type="nucleotide sequence ID" value="NZ_SMLD01000057.1"/>
</dbReference>
<evidence type="ECO:0000313" key="5">
    <source>
        <dbReference type="EMBL" id="TDE47920.1"/>
    </source>
</evidence>
<dbReference type="EMBL" id="SMLD01000057">
    <property type="protein sequence ID" value="TDE47920.1"/>
    <property type="molecule type" value="Genomic_DNA"/>
</dbReference>
<dbReference type="PANTHER" id="PTHR46796:SF6">
    <property type="entry name" value="ARAC SUBFAMILY"/>
    <property type="match status" value="1"/>
</dbReference>
<sequence>MGVVSTEEVPTGERFALWREVSAKQWVPLDARCERHLESTFRAQAAFGGLGPVQAVLLTTTPLTTHRTSRLIRQSDPETFLVSCAVRGRVCGEQDGRQAELRVGDLCLRDSSHPTVTRLGRPGERPAQMLSLQFPRSLLPLSGRELRDLAAVRIPGDRGVGALTSQFLLQTAARMHEFSPSDGVRLSTLTLDVLAVALASALDAGASMPPEARRRALLAQIHAFIQQNLGDPRLTPGAIAAAHHISLRYLHRLFQQEGHTVVGWIRERRLRRCRRDLADPLLSARPINVIAARWGFASPARFSQVFRSAYGLSPAQFRRECLTVHAG</sequence>
<dbReference type="SUPFAM" id="SSF46689">
    <property type="entry name" value="Homeodomain-like"/>
    <property type="match status" value="1"/>
</dbReference>
<evidence type="ECO:0000259" key="4">
    <source>
        <dbReference type="PROSITE" id="PS01124"/>
    </source>
</evidence>
<evidence type="ECO:0000256" key="3">
    <source>
        <dbReference type="ARBA" id="ARBA00023163"/>
    </source>
</evidence>
<dbReference type="PANTHER" id="PTHR46796">
    <property type="entry name" value="HTH-TYPE TRANSCRIPTIONAL ACTIVATOR RHAS-RELATED"/>
    <property type="match status" value="1"/>
</dbReference>
<comment type="caution">
    <text evidence="5">The sequence shown here is derived from an EMBL/GenBank/DDBJ whole genome shotgun (WGS) entry which is preliminary data.</text>
</comment>
<dbReference type="PROSITE" id="PS01124">
    <property type="entry name" value="HTH_ARAC_FAMILY_2"/>
    <property type="match status" value="1"/>
</dbReference>
<keyword evidence="6" id="KW-1185">Reference proteome</keyword>
<dbReference type="PRINTS" id="PR00032">
    <property type="entry name" value="HTHARAC"/>
</dbReference>
<keyword evidence="2" id="KW-0238">DNA-binding</keyword>
<dbReference type="InterPro" id="IPR009057">
    <property type="entry name" value="Homeodomain-like_sf"/>
</dbReference>